<dbReference type="EMBL" id="BSSU01000006">
    <property type="protein sequence ID" value="GLX81999.1"/>
    <property type="molecule type" value="Genomic_DNA"/>
</dbReference>
<dbReference type="SMART" id="SM01144">
    <property type="entry name" value="DTW"/>
    <property type="match status" value="1"/>
</dbReference>
<evidence type="ECO:0000256" key="1">
    <source>
        <dbReference type="ARBA" id="ARBA00012386"/>
    </source>
</evidence>
<dbReference type="Pfam" id="PF03942">
    <property type="entry name" value="DTW"/>
    <property type="match status" value="1"/>
</dbReference>
<reference evidence="7 8" key="1">
    <citation type="submission" date="2023-03" db="EMBL/GenBank/DDBJ databases">
        <title>Draft genome sequence of Thalassotalea eurytherma JCM 18482T.</title>
        <authorList>
            <person name="Sawabe T."/>
        </authorList>
    </citation>
    <scope>NUCLEOTIDE SEQUENCE [LARGE SCALE GENOMIC DNA]</scope>
    <source>
        <strain evidence="7 8">JCM 18482</strain>
    </source>
</reference>
<comment type="caution">
    <text evidence="7">The sequence shown here is derived from an EMBL/GenBank/DDBJ whole genome shotgun (WGS) entry which is preliminary data.</text>
</comment>
<dbReference type="PANTHER" id="PTHR21392">
    <property type="entry name" value="TRNA-URIDINE AMINOCARBOXYPROPYLTRANSFERASE 2"/>
    <property type="match status" value="1"/>
</dbReference>
<sequence>MLQHPTEVKQTKGTVGLLAQSLSNIEVIVGEDFSDNEQVNQFIEANQPCYLLYPNENAQVLGQFTDGDKQTPKSLILLDGTWKKAYRMFQLSKNLHQLPSVVLPEGIECLYQIRKTSKKQALSSYEACVNALALLEQDQAKYQNMLDNFIKFNEFQLSFTPSHHHSSTKGE</sequence>
<evidence type="ECO:0000256" key="3">
    <source>
        <dbReference type="ARBA" id="ARBA00022691"/>
    </source>
</evidence>
<dbReference type="InterPro" id="IPR039262">
    <property type="entry name" value="DTWD2/TAPT"/>
</dbReference>
<name>A0ABQ6H3B4_9GAMM</name>
<evidence type="ECO:0000256" key="2">
    <source>
        <dbReference type="ARBA" id="ARBA00022679"/>
    </source>
</evidence>
<organism evidence="7 8">
    <name type="scientific">Thalassotalea eurytherma</name>
    <dbReference type="NCBI Taxonomy" id="1144278"/>
    <lineage>
        <taxon>Bacteria</taxon>
        <taxon>Pseudomonadati</taxon>
        <taxon>Pseudomonadota</taxon>
        <taxon>Gammaproteobacteria</taxon>
        <taxon>Alteromonadales</taxon>
        <taxon>Colwelliaceae</taxon>
        <taxon>Thalassotalea</taxon>
    </lineage>
</organism>
<dbReference type="InterPro" id="IPR005636">
    <property type="entry name" value="DTW"/>
</dbReference>
<keyword evidence="3" id="KW-0949">S-adenosyl-L-methionine</keyword>
<proteinExistence type="inferred from homology"/>
<comment type="similarity">
    <text evidence="5">Belongs to the TDD superfamily. DTWD2 family.</text>
</comment>
<keyword evidence="2" id="KW-0808">Transferase</keyword>
<evidence type="ECO:0000256" key="5">
    <source>
        <dbReference type="ARBA" id="ARBA00034489"/>
    </source>
</evidence>
<keyword evidence="4" id="KW-0819">tRNA processing</keyword>
<evidence type="ECO:0000313" key="8">
    <source>
        <dbReference type="Proteomes" id="UP001157133"/>
    </source>
</evidence>
<gene>
    <name evidence="7" type="ORF">theurythT_14510</name>
</gene>
<evidence type="ECO:0000313" key="7">
    <source>
        <dbReference type="EMBL" id="GLX81999.1"/>
    </source>
</evidence>
<dbReference type="EC" id="2.5.1.25" evidence="1"/>
<evidence type="ECO:0000256" key="4">
    <source>
        <dbReference type="ARBA" id="ARBA00022694"/>
    </source>
</evidence>
<feature type="domain" description="DTW" evidence="6">
    <location>
        <begin position="1"/>
        <end position="161"/>
    </location>
</feature>
<evidence type="ECO:0000259" key="6">
    <source>
        <dbReference type="SMART" id="SM01144"/>
    </source>
</evidence>
<keyword evidence="8" id="KW-1185">Reference proteome</keyword>
<accession>A0ABQ6H3B4</accession>
<dbReference type="PANTHER" id="PTHR21392:SF0">
    <property type="entry name" value="TRNA-URIDINE AMINOCARBOXYPROPYLTRANSFERASE 2"/>
    <property type="match status" value="1"/>
</dbReference>
<dbReference type="Proteomes" id="UP001157133">
    <property type="component" value="Unassembled WGS sequence"/>
</dbReference>
<protein>
    <recommendedName>
        <fullName evidence="1">tRNA-uridine aminocarboxypropyltransferase</fullName>
        <ecNumber evidence="1">2.5.1.25</ecNumber>
    </recommendedName>
</protein>